<dbReference type="InterPro" id="IPR027417">
    <property type="entry name" value="P-loop_NTPase"/>
</dbReference>
<evidence type="ECO:0000313" key="3">
    <source>
        <dbReference type="Proteomes" id="UP000286287"/>
    </source>
</evidence>
<evidence type="ECO:0000313" key="2">
    <source>
        <dbReference type="EMBL" id="RJF75300.1"/>
    </source>
</evidence>
<dbReference type="Gene3D" id="3.40.50.300">
    <property type="entry name" value="P-loop containing nucleotide triphosphate hydrolases"/>
    <property type="match status" value="1"/>
</dbReference>
<dbReference type="InterPro" id="IPR025669">
    <property type="entry name" value="AAA_dom"/>
</dbReference>
<dbReference type="OrthoDB" id="59382at2"/>
<dbReference type="InterPro" id="IPR050678">
    <property type="entry name" value="DNA_Partitioning_ATPase"/>
</dbReference>
<organism evidence="2 3">
    <name type="scientific">Deinococcus cavernae</name>
    <dbReference type="NCBI Taxonomy" id="2320857"/>
    <lineage>
        <taxon>Bacteria</taxon>
        <taxon>Thermotogati</taxon>
        <taxon>Deinococcota</taxon>
        <taxon>Deinococci</taxon>
        <taxon>Deinococcales</taxon>
        <taxon>Deinococcaceae</taxon>
        <taxon>Deinococcus</taxon>
    </lineage>
</organism>
<feature type="domain" description="AAA" evidence="1">
    <location>
        <begin position="5"/>
        <end position="176"/>
    </location>
</feature>
<comment type="caution">
    <text evidence="2">The sequence shown here is derived from an EMBL/GenBank/DDBJ whole genome shotgun (WGS) entry which is preliminary data.</text>
</comment>
<dbReference type="CDD" id="cd02042">
    <property type="entry name" value="ParAB_family"/>
    <property type="match status" value="1"/>
</dbReference>
<gene>
    <name evidence="2" type="ORF">D3875_02065</name>
</gene>
<reference evidence="2 3" key="1">
    <citation type="submission" date="2018-09" db="EMBL/GenBank/DDBJ databases">
        <authorList>
            <person name="Zhu H."/>
        </authorList>
    </citation>
    <scope>NUCLEOTIDE SEQUENCE [LARGE SCALE GENOMIC DNA]</scope>
    <source>
        <strain evidence="2 3">K2S05-167</strain>
    </source>
</reference>
<name>A0A418VGP5_9DEIO</name>
<dbReference type="Pfam" id="PF13614">
    <property type="entry name" value="AAA_31"/>
    <property type="match status" value="1"/>
</dbReference>
<dbReference type="AlphaFoldDB" id="A0A418VGP5"/>
<dbReference type="Proteomes" id="UP000286287">
    <property type="component" value="Unassembled WGS sequence"/>
</dbReference>
<accession>A0A418VGP5</accession>
<dbReference type="PANTHER" id="PTHR13696:SF52">
    <property type="entry name" value="PARA FAMILY PROTEIN CT_582"/>
    <property type="match status" value="1"/>
</dbReference>
<sequence>MSRTQVIMTFIHAGGAGKTSTTRDIGAELARRGKRVLLVDLDPQANLTEWLGVQNVQPQETVQATLERGSPLPQPRQAHGMDLIPAHLDMIQTEAVLTAVYNAEGQLRQALKSVVESGQYDYILLDAPPSLGKITANGGNAANWLIIPLPATRKGLDALRGLNGAINMYSSTNPNMRIGMYLMTQLTNTNTSKDVVAAYEQLLPADQLTGSITQRPAVFGDCQLREEPIGPSNREAYSEVVAATDFMLGRMEHQA</sequence>
<dbReference type="SUPFAM" id="SSF52540">
    <property type="entry name" value="P-loop containing nucleoside triphosphate hydrolases"/>
    <property type="match status" value="1"/>
</dbReference>
<dbReference type="EMBL" id="QYUJ01000006">
    <property type="protein sequence ID" value="RJF75300.1"/>
    <property type="molecule type" value="Genomic_DNA"/>
</dbReference>
<dbReference type="RefSeq" id="WP_119760607.1">
    <property type="nucleotide sequence ID" value="NZ_QYUJ01000006.1"/>
</dbReference>
<keyword evidence="3" id="KW-1185">Reference proteome</keyword>
<protein>
    <submittedName>
        <fullName evidence="2">ParA family protein</fullName>
    </submittedName>
</protein>
<proteinExistence type="predicted"/>
<evidence type="ECO:0000259" key="1">
    <source>
        <dbReference type="Pfam" id="PF13614"/>
    </source>
</evidence>
<dbReference type="PANTHER" id="PTHR13696">
    <property type="entry name" value="P-LOOP CONTAINING NUCLEOSIDE TRIPHOSPHATE HYDROLASE"/>
    <property type="match status" value="1"/>
</dbReference>